<dbReference type="STRING" id="49451.A0A1J6IYU3"/>
<dbReference type="Gene3D" id="2.40.180.10">
    <property type="entry name" value="Catalase core domain"/>
    <property type="match status" value="1"/>
</dbReference>
<evidence type="ECO:0000313" key="4">
    <source>
        <dbReference type="Proteomes" id="UP000187609"/>
    </source>
</evidence>
<evidence type="ECO:0000313" key="3">
    <source>
        <dbReference type="EMBL" id="OIT03947.1"/>
    </source>
</evidence>
<keyword evidence="4" id="KW-1185">Reference proteome</keyword>
<dbReference type="EMBL" id="MJEQ01037186">
    <property type="protein sequence ID" value="OIT03947.1"/>
    <property type="molecule type" value="Genomic_DNA"/>
</dbReference>
<dbReference type="GO" id="GO:0020037">
    <property type="term" value="F:heme binding"/>
    <property type="evidence" value="ECO:0007669"/>
    <property type="project" value="InterPro"/>
</dbReference>
<sequence>MLLYLSSIFFDYLTWILSNDQLAFCSAIVVLGIYYSVDKLLQIRIFSYSDTRDTVLGQTICSSQLTLPSVLITIITMKVS</sequence>
<keyword evidence="1" id="KW-1133">Transmembrane helix</keyword>
<protein>
    <submittedName>
        <fullName evidence="3">Catalase isozyme 1</fullName>
    </submittedName>
</protein>
<dbReference type="AlphaFoldDB" id="A0A1J6IYU3"/>
<gene>
    <name evidence="3" type="primary">CAT1_6</name>
    <name evidence="3" type="ORF">A4A49_01839</name>
</gene>
<keyword evidence="1" id="KW-0812">Transmembrane</keyword>
<dbReference type="InterPro" id="IPR011614">
    <property type="entry name" value="Catalase_core"/>
</dbReference>
<accession>A0A1J6IYU3</accession>
<dbReference type="GO" id="GO:0004096">
    <property type="term" value="F:catalase activity"/>
    <property type="evidence" value="ECO:0007669"/>
    <property type="project" value="InterPro"/>
</dbReference>
<dbReference type="SUPFAM" id="SSF56634">
    <property type="entry name" value="Heme-dependent catalase-like"/>
    <property type="match status" value="1"/>
</dbReference>
<keyword evidence="1" id="KW-0472">Membrane</keyword>
<dbReference type="InterPro" id="IPR020835">
    <property type="entry name" value="Catalase_sf"/>
</dbReference>
<name>A0A1J6IYU3_NICAT</name>
<dbReference type="Proteomes" id="UP000187609">
    <property type="component" value="Unassembled WGS sequence"/>
</dbReference>
<dbReference type="Pfam" id="PF00199">
    <property type="entry name" value="Catalase"/>
    <property type="match status" value="1"/>
</dbReference>
<organism evidence="3 4">
    <name type="scientific">Nicotiana attenuata</name>
    <name type="common">Coyote tobacco</name>
    <dbReference type="NCBI Taxonomy" id="49451"/>
    <lineage>
        <taxon>Eukaryota</taxon>
        <taxon>Viridiplantae</taxon>
        <taxon>Streptophyta</taxon>
        <taxon>Embryophyta</taxon>
        <taxon>Tracheophyta</taxon>
        <taxon>Spermatophyta</taxon>
        <taxon>Magnoliopsida</taxon>
        <taxon>eudicotyledons</taxon>
        <taxon>Gunneridae</taxon>
        <taxon>Pentapetalae</taxon>
        <taxon>asterids</taxon>
        <taxon>lamiids</taxon>
        <taxon>Solanales</taxon>
        <taxon>Solanaceae</taxon>
        <taxon>Nicotianoideae</taxon>
        <taxon>Nicotianeae</taxon>
        <taxon>Nicotiana</taxon>
    </lineage>
</organism>
<evidence type="ECO:0000256" key="1">
    <source>
        <dbReference type="SAM" id="Phobius"/>
    </source>
</evidence>
<feature type="domain" description="Catalase core" evidence="2">
    <location>
        <begin position="19"/>
        <end position="58"/>
    </location>
</feature>
<feature type="transmembrane region" description="Helical" evidence="1">
    <location>
        <begin position="12"/>
        <end position="37"/>
    </location>
</feature>
<reference evidence="3" key="1">
    <citation type="submission" date="2016-11" db="EMBL/GenBank/DDBJ databases">
        <title>The genome of Nicotiana attenuata.</title>
        <authorList>
            <person name="Xu S."/>
            <person name="Brockmoeller T."/>
            <person name="Gaquerel E."/>
            <person name="Navarro A."/>
            <person name="Kuhl H."/>
            <person name="Gase K."/>
            <person name="Ling Z."/>
            <person name="Zhou W."/>
            <person name="Kreitzer C."/>
            <person name="Stanke M."/>
            <person name="Tang H."/>
            <person name="Lyons E."/>
            <person name="Pandey P."/>
            <person name="Pandey S.P."/>
            <person name="Timmermann B."/>
            <person name="Baldwin I.T."/>
        </authorList>
    </citation>
    <scope>NUCLEOTIDE SEQUENCE [LARGE SCALE GENOMIC DNA]</scope>
    <source>
        <strain evidence="3">UT</strain>
    </source>
</reference>
<proteinExistence type="predicted"/>
<evidence type="ECO:0000259" key="2">
    <source>
        <dbReference type="Pfam" id="PF00199"/>
    </source>
</evidence>
<comment type="caution">
    <text evidence="3">The sequence shown here is derived from an EMBL/GenBank/DDBJ whole genome shotgun (WGS) entry which is preliminary data.</text>
</comment>
<dbReference type="Gramene" id="OIT03947">
    <property type="protein sequence ID" value="OIT03947"/>
    <property type="gene ID" value="A4A49_01839"/>
</dbReference>